<dbReference type="GeneID" id="103510030"/>
<sequence length="413" mass="45458">MKNSRVQDWSGCAASFCRHNTEVLDMKKMITPSGPDDQISMWSKLPSHLGQIGTLKHVDLGKCSSHVFENLKDHLSQLLSLSATLHRGQPVVLSHFSAMKNLVKLKLKGYEIKKGAQNIFAVNHLSHLTQLRHLALTSVGNLNHTTLDSIISQCPQLTALELGSCANLTAQDATKLLRLSNLQKLRLEIVVSEASSAFVEAASRLEHLSHLELINVDVTEGFDVSLGLCTRLRTLIIIPTYVSQSAVTNYLLLSGIAKLQTTLRLVSWGLTMELLKVTDMFAAKWKGPNQFKSDAVRGTDFKSNIHCELLEYTAAYHDGSTVKTGLKRLSDLGIEEVVDSTQAVHGLQILASTVGKETSSYHDGSAVKTEGLKRLADLGIEEVIKCMEELVYRVYRTADAERWDSALSAPITN</sequence>
<dbReference type="Proteomes" id="UP000079169">
    <property type="component" value="Unplaced"/>
</dbReference>
<dbReference type="InterPro" id="IPR055411">
    <property type="entry name" value="LRR_FXL15/At3g58940/PEG3-like"/>
</dbReference>
<evidence type="ECO:0000313" key="2">
    <source>
        <dbReference type="Proteomes" id="UP000079169"/>
    </source>
</evidence>
<accession>A0A3Q0IUT3</accession>
<dbReference type="PaxDb" id="121845-A0A3Q0IUT3"/>
<dbReference type="Pfam" id="PF24758">
    <property type="entry name" value="LRR_At5g56370"/>
    <property type="match status" value="1"/>
</dbReference>
<dbReference type="PANTHER" id="PTHR15739">
    <property type="entry name" value="ZINC FINGER PROTEIN"/>
    <property type="match status" value="1"/>
</dbReference>
<protein>
    <submittedName>
        <fullName evidence="3">Uncharacterized protein LOC103510030</fullName>
    </submittedName>
</protein>
<dbReference type="SUPFAM" id="SSF52047">
    <property type="entry name" value="RNI-like"/>
    <property type="match status" value="1"/>
</dbReference>
<dbReference type="KEGG" id="dci:103510030"/>
<gene>
    <name evidence="3" type="primary">LOC103510030</name>
</gene>
<name>A0A3Q0IUT3_DIACI</name>
<dbReference type="STRING" id="121845.A0A3Q0IUT3"/>
<feature type="domain" description="F-box/LRR-repeat protein 15/At3g58940/PEG3-like LRR" evidence="1">
    <location>
        <begin position="78"/>
        <end position="252"/>
    </location>
</feature>
<dbReference type="InterPro" id="IPR032675">
    <property type="entry name" value="LRR_dom_sf"/>
</dbReference>
<proteinExistence type="predicted"/>
<evidence type="ECO:0000259" key="1">
    <source>
        <dbReference type="Pfam" id="PF24758"/>
    </source>
</evidence>
<evidence type="ECO:0000313" key="3">
    <source>
        <dbReference type="RefSeq" id="XP_026680004.1"/>
    </source>
</evidence>
<dbReference type="Gene3D" id="3.80.10.10">
    <property type="entry name" value="Ribonuclease Inhibitor"/>
    <property type="match status" value="1"/>
</dbReference>
<dbReference type="AlphaFoldDB" id="A0A3Q0IUT3"/>
<dbReference type="PANTHER" id="PTHR15739:SF5">
    <property type="entry name" value="LD23158P"/>
    <property type="match status" value="1"/>
</dbReference>
<organism evidence="2 3">
    <name type="scientific">Diaphorina citri</name>
    <name type="common">Asian citrus psyllid</name>
    <dbReference type="NCBI Taxonomy" id="121845"/>
    <lineage>
        <taxon>Eukaryota</taxon>
        <taxon>Metazoa</taxon>
        <taxon>Ecdysozoa</taxon>
        <taxon>Arthropoda</taxon>
        <taxon>Hexapoda</taxon>
        <taxon>Insecta</taxon>
        <taxon>Pterygota</taxon>
        <taxon>Neoptera</taxon>
        <taxon>Paraneoptera</taxon>
        <taxon>Hemiptera</taxon>
        <taxon>Sternorrhyncha</taxon>
        <taxon>Psylloidea</taxon>
        <taxon>Psyllidae</taxon>
        <taxon>Diaphorininae</taxon>
        <taxon>Diaphorina</taxon>
    </lineage>
</organism>
<dbReference type="InterPro" id="IPR052283">
    <property type="entry name" value="GenomicStab_NeuMorph_Reg"/>
</dbReference>
<reference evidence="3" key="1">
    <citation type="submission" date="2025-08" db="UniProtKB">
        <authorList>
            <consortium name="RefSeq"/>
        </authorList>
    </citation>
    <scope>IDENTIFICATION</scope>
</reference>
<keyword evidence="2" id="KW-1185">Reference proteome</keyword>
<dbReference type="RefSeq" id="XP_026680004.1">
    <property type="nucleotide sequence ID" value="XM_026824203.1"/>
</dbReference>